<dbReference type="InterPro" id="IPR023614">
    <property type="entry name" value="Porin_dom_sf"/>
</dbReference>
<feature type="domain" description="Alginate export" evidence="2">
    <location>
        <begin position="97"/>
        <end position="273"/>
    </location>
</feature>
<feature type="signal peptide" evidence="1">
    <location>
        <begin position="1"/>
        <end position="16"/>
    </location>
</feature>
<organism evidence="3 4">
    <name type="scientific">Bowmanella denitrificans</name>
    <dbReference type="NCBI Taxonomy" id="366582"/>
    <lineage>
        <taxon>Bacteria</taxon>
        <taxon>Pseudomonadati</taxon>
        <taxon>Pseudomonadota</taxon>
        <taxon>Gammaproteobacteria</taxon>
        <taxon>Alteromonadales</taxon>
        <taxon>Alteromonadaceae</taxon>
        <taxon>Bowmanella</taxon>
    </lineage>
</organism>
<name>A0ABN0WWH8_9ALTE</name>
<keyword evidence="4" id="KW-1185">Reference proteome</keyword>
<accession>A0ABN0WWH8</accession>
<evidence type="ECO:0000313" key="4">
    <source>
        <dbReference type="Proteomes" id="UP001501757"/>
    </source>
</evidence>
<reference evidence="3 4" key="1">
    <citation type="journal article" date="2019" name="Int. J. Syst. Evol. Microbiol.">
        <title>The Global Catalogue of Microorganisms (GCM) 10K type strain sequencing project: providing services to taxonomists for standard genome sequencing and annotation.</title>
        <authorList>
            <consortium name="The Broad Institute Genomics Platform"/>
            <consortium name="The Broad Institute Genome Sequencing Center for Infectious Disease"/>
            <person name="Wu L."/>
            <person name="Ma J."/>
        </authorList>
    </citation>
    <scope>NUCLEOTIDE SEQUENCE [LARGE SCALE GENOMIC DNA]</scope>
    <source>
        <strain evidence="3 4">JCM 13378</strain>
    </source>
</reference>
<gene>
    <name evidence="3" type="ORF">GCM10009092_11190</name>
</gene>
<evidence type="ECO:0000313" key="3">
    <source>
        <dbReference type="EMBL" id="GAA0348560.1"/>
    </source>
</evidence>
<dbReference type="Pfam" id="PF13372">
    <property type="entry name" value="Alginate_exp"/>
    <property type="match status" value="1"/>
</dbReference>
<proteinExistence type="predicted"/>
<dbReference type="Proteomes" id="UP001501757">
    <property type="component" value="Unassembled WGS sequence"/>
</dbReference>
<evidence type="ECO:0000259" key="2">
    <source>
        <dbReference type="Pfam" id="PF13372"/>
    </source>
</evidence>
<dbReference type="InterPro" id="IPR025388">
    <property type="entry name" value="Alginate_export_dom"/>
</dbReference>
<dbReference type="EMBL" id="BAAAEI010000006">
    <property type="protein sequence ID" value="GAA0348560.1"/>
    <property type="molecule type" value="Genomic_DNA"/>
</dbReference>
<comment type="caution">
    <text evidence="3">The sequence shown here is derived from an EMBL/GenBank/DDBJ whole genome shotgun (WGS) entry which is preliminary data.</text>
</comment>
<sequence length="388" mass="43952">MKCFVLPLLLPLTVTAAPHSNLSDALTQGKANISLRYRTEMVDDKQWSHQAWAHTLRGRFGYHSGDYYGLSAHMELDSVTHLGAEKYQSTSNGVTDRPVIADPTGSDINQAYLAYQHGAWQVKAGRQRLNLDDQRFVGSVGWRQNEQTFDGYRLQYQWQDLSLDYSYFHRVNRIFGDNSPAGTWHGDIHLLNSHYQLHRQHRLTAFSYWMDFAESPALSNQTLGVTYNGEMAGIKITASLASQQDYAENPADYRAIYWSTRVAGKWQALDWHLGYERLGADAQGRIVTPLATLHKFQGFADKFLNTPMQGLQDSHAGLGTSLGNAKLQLTYHHFVSDKNHLDYGHEWDATFGLPVYDQLDLLVKYAAYHAGQSGTDTNKLWLMLSAAW</sequence>
<protein>
    <recommendedName>
        <fullName evidence="2">Alginate export domain-containing protein</fullName>
    </recommendedName>
</protein>
<feature type="chain" id="PRO_5046058078" description="Alginate export domain-containing protein" evidence="1">
    <location>
        <begin position="17"/>
        <end position="388"/>
    </location>
</feature>
<dbReference type="RefSeq" id="WP_343842737.1">
    <property type="nucleotide sequence ID" value="NZ_BAAAEI010000006.1"/>
</dbReference>
<keyword evidence="1" id="KW-0732">Signal</keyword>
<dbReference type="SUPFAM" id="SSF56935">
    <property type="entry name" value="Porins"/>
    <property type="match status" value="1"/>
</dbReference>
<evidence type="ECO:0000256" key="1">
    <source>
        <dbReference type="SAM" id="SignalP"/>
    </source>
</evidence>
<dbReference type="Gene3D" id="2.40.160.10">
    <property type="entry name" value="Porin"/>
    <property type="match status" value="1"/>
</dbReference>